<dbReference type="PANTHER" id="PTHR44366">
    <property type="entry name" value="UDP-N-ACETYLGLUCOSAMINE--PEPTIDE N-ACETYLGLUCOSAMINYLTRANSFERASE 110 KDA SUBUNIT"/>
    <property type="match status" value="1"/>
</dbReference>
<dbReference type="RefSeq" id="WP_145679278.1">
    <property type="nucleotide sequence ID" value="NZ_VITF01000016.1"/>
</dbReference>
<sequence>MVTLRDALAAAVGHHQAGRLDAARPLYHSILRSQPGHPDALHLLGVLESQCGRPGAALPLLRRAVALLPGDADFLGNLARTLRAAGLSDDAERAFTRAAALDPADVQASFTLGSLRLERGDAAGAAAAFAQALARRPDFAEARINRANALAALGRTEDAARLRRQAVALAPAHPDALHNAAVSALADAELDRPVSHARRLDPAGVERAGLALIHALAADPWHGAAADALLGTALALVQAGQAPVWLLERAAATALTVLNRNPRDARAAAVVAYRFYRRGRTDLASRFMRRVSRRFTAAEVAADFELGLWSMVRAGARALDGLPDADSLLDAFPPLEVLAEPPAGRGPLLAVSCDDGYYRRFATGLLDSVEAAGGGVAVHVHVVNPSPDTLADLARRRERLPLGTSREEMDFTGWDDHRRTTYYACIRFLRWHQLMTRWGRPLLHVDADCTLAEGVAGGLAGGLDELAALLEGSDVGLLRDARWRGPTREITVCFAAFQPTPLGRAFLALTAAYIGAFLRDGRGFWMLDQAAPFAVFDSLRRREDRLRVRWFDVLDFPWVRFIGEK</sequence>
<dbReference type="SMART" id="SM00028">
    <property type="entry name" value="TPR"/>
    <property type="match status" value="4"/>
</dbReference>
<name>A0A560ANY8_AZOBR</name>
<dbReference type="EMBL" id="VITF01000016">
    <property type="protein sequence ID" value="TWA62066.1"/>
    <property type="molecule type" value="Genomic_DNA"/>
</dbReference>
<evidence type="ECO:0000313" key="2">
    <source>
        <dbReference type="Proteomes" id="UP000316083"/>
    </source>
</evidence>
<dbReference type="InterPro" id="IPR037919">
    <property type="entry name" value="OGT"/>
</dbReference>
<proteinExistence type="predicted"/>
<dbReference type="AlphaFoldDB" id="A0A560ANY8"/>
<protein>
    <submittedName>
        <fullName evidence="1">Tetratricopeptide repeat protein</fullName>
    </submittedName>
</protein>
<dbReference type="InterPro" id="IPR019734">
    <property type="entry name" value="TPR_rpt"/>
</dbReference>
<accession>A0A560ANY8</accession>
<dbReference type="Proteomes" id="UP000316083">
    <property type="component" value="Unassembled WGS sequence"/>
</dbReference>
<dbReference type="Pfam" id="PF13432">
    <property type="entry name" value="TPR_16"/>
    <property type="match status" value="2"/>
</dbReference>
<reference evidence="1 2" key="1">
    <citation type="submission" date="2019-06" db="EMBL/GenBank/DDBJ databases">
        <title>Genomic Encyclopedia of Type Strains, Phase IV (KMG-V): Genome sequencing to study the core and pangenomes of soil and plant-associated prokaryotes.</title>
        <authorList>
            <person name="Whitman W."/>
        </authorList>
    </citation>
    <scope>NUCLEOTIDE SEQUENCE [LARGE SCALE GENOMIC DNA]</scope>
    <source>
        <strain evidence="1 2">BR 11796</strain>
    </source>
</reference>
<dbReference type="Gene3D" id="1.25.40.10">
    <property type="entry name" value="Tetratricopeptide repeat domain"/>
    <property type="match status" value="2"/>
</dbReference>
<gene>
    <name evidence="1" type="ORF">FBZ82_11679</name>
</gene>
<dbReference type="GO" id="GO:0097363">
    <property type="term" value="F:protein O-acetylglucosaminyltransferase activity"/>
    <property type="evidence" value="ECO:0007669"/>
    <property type="project" value="TreeGrafter"/>
</dbReference>
<evidence type="ECO:0000313" key="1">
    <source>
        <dbReference type="EMBL" id="TWA62066.1"/>
    </source>
</evidence>
<dbReference type="InterPro" id="IPR011990">
    <property type="entry name" value="TPR-like_helical_dom_sf"/>
</dbReference>
<dbReference type="SUPFAM" id="SSF48452">
    <property type="entry name" value="TPR-like"/>
    <property type="match status" value="1"/>
</dbReference>
<dbReference type="GO" id="GO:0006493">
    <property type="term" value="P:protein O-linked glycosylation"/>
    <property type="evidence" value="ECO:0007669"/>
    <property type="project" value="InterPro"/>
</dbReference>
<comment type="caution">
    <text evidence="1">The sequence shown here is derived from an EMBL/GenBank/DDBJ whole genome shotgun (WGS) entry which is preliminary data.</text>
</comment>
<dbReference type="PANTHER" id="PTHR44366:SF1">
    <property type="entry name" value="UDP-N-ACETYLGLUCOSAMINE--PEPTIDE N-ACETYLGLUCOSAMINYLTRANSFERASE 110 KDA SUBUNIT"/>
    <property type="match status" value="1"/>
</dbReference>
<organism evidence="1 2">
    <name type="scientific">Azospirillum brasilense</name>
    <dbReference type="NCBI Taxonomy" id="192"/>
    <lineage>
        <taxon>Bacteria</taxon>
        <taxon>Pseudomonadati</taxon>
        <taxon>Pseudomonadota</taxon>
        <taxon>Alphaproteobacteria</taxon>
        <taxon>Rhodospirillales</taxon>
        <taxon>Azospirillaceae</taxon>
        <taxon>Azospirillum</taxon>
    </lineage>
</organism>